<gene>
    <name evidence="6" type="primary">mltA</name>
    <name evidence="6" type="ORF">RDT67_24510</name>
</gene>
<comment type="caution">
    <text evidence="6">The sequence shown here is derived from an EMBL/GenBank/DDBJ whole genome shotgun (WGS) entry which is preliminary data.</text>
</comment>
<dbReference type="InterPro" id="IPR026044">
    <property type="entry name" value="MltA"/>
</dbReference>
<dbReference type="GO" id="GO:0019867">
    <property type="term" value="C:outer membrane"/>
    <property type="evidence" value="ECO:0007669"/>
    <property type="project" value="InterPro"/>
</dbReference>
<dbReference type="InterPro" id="IPR036908">
    <property type="entry name" value="RlpA-like_sf"/>
</dbReference>
<dbReference type="PANTHER" id="PTHR30124:SF0">
    <property type="entry name" value="MEMBRANE-BOUND LYTIC MUREIN TRANSGLYCOSYLASE A"/>
    <property type="match status" value="1"/>
</dbReference>
<dbReference type="GO" id="GO:0004553">
    <property type="term" value="F:hydrolase activity, hydrolyzing O-glycosyl compounds"/>
    <property type="evidence" value="ECO:0007669"/>
    <property type="project" value="InterPro"/>
</dbReference>
<comment type="function">
    <text evidence="4">Murein-degrading enzyme. May play a role in recycling of muropeptides during cell elongation and/or cell division.</text>
</comment>
<dbReference type="SUPFAM" id="SSF50685">
    <property type="entry name" value="Barwin-like endoglucanases"/>
    <property type="match status" value="1"/>
</dbReference>
<dbReference type="EC" id="4.2.2.n1" evidence="4"/>
<dbReference type="Pfam" id="PF03562">
    <property type="entry name" value="MltA"/>
    <property type="match status" value="1"/>
</dbReference>
<dbReference type="Gene3D" id="2.40.40.10">
    <property type="entry name" value="RlpA-like domain"/>
    <property type="match status" value="1"/>
</dbReference>
<dbReference type="PIRSF" id="PIRSF019422">
    <property type="entry name" value="MltA"/>
    <property type="match status" value="1"/>
</dbReference>
<dbReference type="InterPro" id="IPR010611">
    <property type="entry name" value="3D_dom"/>
</dbReference>
<dbReference type="GO" id="GO:0009253">
    <property type="term" value="P:peptidoglycan catabolic process"/>
    <property type="evidence" value="ECO:0007669"/>
    <property type="project" value="TreeGrafter"/>
</dbReference>
<keyword evidence="3 4" id="KW-0961">Cell wall biogenesis/degradation</keyword>
<dbReference type="PROSITE" id="PS51257">
    <property type="entry name" value="PROKAR_LIPOPROTEIN"/>
    <property type="match status" value="1"/>
</dbReference>
<comment type="catalytic activity">
    <reaction evidence="1 4">
        <text>Exolytic cleavage of the (1-&gt;4)-beta-glycosidic linkage between N-acetylmuramic acid (MurNAc) and N-acetylglucosamine (GlcNAc) residues in peptidoglycan, from either the reducing or the non-reducing ends of the peptidoglycan chains, with concomitant formation of a 1,6-anhydrobond in the MurNAc residue.</text>
        <dbReference type="EC" id="4.2.2.n1"/>
    </reaction>
</comment>
<dbReference type="CDD" id="cd22785">
    <property type="entry name" value="DPBB_MltA-like"/>
    <property type="match status" value="1"/>
</dbReference>
<dbReference type="SMART" id="SM00925">
    <property type="entry name" value="MltA"/>
    <property type="match status" value="1"/>
</dbReference>
<reference evidence="6" key="1">
    <citation type="submission" date="2023-08" db="EMBL/GenBank/DDBJ databases">
        <title>The Comparative Genomic Analysis of Yersiniaceae from Polar Regions.</title>
        <authorList>
            <person name="Goncharov A."/>
            <person name="Aslanov B."/>
            <person name="Kolodzhieva V."/>
            <person name="Azarov D."/>
            <person name="Mochov A."/>
            <person name="Lebedeva E."/>
        </authorList>
    </citation>
    <scope>NUCLEOTIDE SEQUENCE</scope>
    <source>
        <strain evidence="6">Vf</strain>
    </source>
</reference>
<dbReference type="RefSeq" id="WP_309048416.1">
    <property type="nucleotide sequence ID" value="NZ_CP185280.1"/>
</dbReference>
<evidence type="ECO:0000256" key="1">
    <source>
        <dbReference type="ARBA" id="ARBA00001420"/>
    </source>
</evidence>
<keyword evidence="2 4" id="KW-0456">Lyase</keyword>
<dbReference type="EMBL" id="JAVIGA010000038">
    <property type="protein sequence ID" value="MDQ9129591.1"/>
    <property type="molecule type" value="Genomic_DNA"/>
</dbReference>
<evidence type="ECO:0000256" key="3">
    <source>
        <dbReference type="ARBA" id="ARBA00023316"/>
    </source>
</evidence>
<dbReference type="GO" id="GO:0071555">
    <property type="term" value="P:cell wall organization"/>
    <property type="evidence" value="ECO:0007669"/>
    <property type="project" value="UniProtKB-KW"/>
</dbReference>
<dbReference type="PANTHER" id="PTHR30124">
    <property type="entry name" value="MEMBRANE-BOUND LYTIC MUREIN TRANSGLYCOSYLASE A"/>
    <property type="match status" value="1"/>
</dbReference>
<evidence type="ECO:0000256" key="4">
    <source>
        <dbReference type="PIRNR" id="PIRNR019422"/>
    </source>
</evidence>
<dbReference type="Proteomes" id="UP001224622">
    <property type="component" value="Unassembled WGS sequence"/>
</dbReference>
<dbReference type="Gene3D" id="2.40.240.50">
    <property type="entry name" value="Barwin-like endoglucanases"/>
    <property type="match status" value="1"/>
</dbReference>
<dbReference type="NCBIfam" id="NF008366">
    <property type="entry name" value="PRK11162.1"/>
    <property type="match status" value="1"/>
</dbReference>
<feature type="domain" description="Lytic transglycosylase MltA" evidence="5">
    <location>
        <begin position="125"/>
        <end position="258"/>
    </location>
</feature>
<organism evidence="6 7">
    <name type="scientific">Serratia fonticola</name>
    <dbReference type="NCBI Taxonomy" id="47917"/>
    <lineage>
        <taxon>Bacteria</taxon>
        <taxon>Pseudomonadati</taxon>
        <taxon>Pseudomonadota</taxon>
        <taxon>Gammaproteobacteria</taxon>
        <taxon>Enterobacterales</taxon>
        <taxon>Yersiniaceae</taxon>
        <taxon>Serratia</taxon>
    </lineage>
</organism>
<evidence type="ECO:0000259" key="5">
    <source>
        <dbReference type="SMART" id="SM00925"/>
    </source>
</evidence>
<proteinExistence type="predicted"/>
<evidence type="ECO:0000313" key="7">
    <source>
        <dbReference type="Proteomes" id="UP001224622"/>
    </source>
</evidence>
<dbReference type="AlphaFoldDB" id="A0AAJ1YFD0"/>
<dbReference type="InterPro" id="IPR005300">
    <property type="entry name" value="MltA_B"/>
</dbReference>
<evidence type="ECO:0000313" key="6">
    <source>
        <dbReference type="EMBL" id="MDQ9129591.1"/>
    </source>
</evidence>
<dbReference type="GO" id="GO:0009254">
    <property type="term" value="P:peptidoglycan turnover"/>
    <property type="evidence" value="ECO:0007669"/>
    <property type="project" value="UniProtKB-UniRule"/>
</dbReference>
<name>A0AAJ1YFD0_SERFO</name>
<dbReference type="GO" id="GO:0008933">
    <property type="term" value="F:peptidoglycan lytic transglycosylase activity"/>
    <property type="evidence" value="ECO:0007669"/>
    <property type="project" value="TreeGrafter"/>
</dbReference>
<evidence type="ECO:0000256" key="2">
    <source>
        <dbReference type="ARBA" id="ARBA00023239"/>
    </source>
</evidence>
<accession>A0AAJ1YFD0</accession>
<protein>
    <recommendedName>
        <fullName evidence="4">Membrane-bound lytic murein transglycosylase A</fullName>
        <ecNumber evidence="4">4.2.2.n1</ecNumber>
    </recommendedName>
    <alternativeName>
        <fullName evidence="4">Murein hydrolase A</fullName>
    </alternativeName>
</protein>
<sequence>MKGRWGKYLLGGVVIAVLAGCSSKPTDRGQQYKDGHLDQSLELVDRPNARGAPINGQDYSNQLMEIKYASPSLFNRNNSTYQAVQNWMAAGADTRQLNQFGLSAYQMEGVDSYGNVQLTGYYTPVLQARYTQQGEFRYPLYSMPAKGKRRLPDRAGIYSGALDSRYIIAYTNSLMDNFMMEVQGSGYVDFGNGQPLVFFGYSGKNGHAYRSIGKVLIDRGEVAKADMSMQAIRQWADNHSEAEVRELLEQNPSFVFFHPVPFAPVKGASAVPLIAKASVASDRSLIPAGTTLLTEVPLLDNKGKFTGKYEMRLMVALDVGGAIKGQHFDMYQGIGPEAGHSAGFYNHYGRVWVLKGGNPGAQLFSANQPLTASSGSQLVTR</sequence>
<dbReference type="Pfam" id="PF06725">
    <property type="entry name" value="3D"/>
    <property type="match status" value="1"/>
</dbReference>